<dbReference type="EMBL" id="AATLZG010000062">
    <property type="protein sequence ID" value="EFM8157297.1"/>
    <property type="molecule type" value="Genomic_DNA"/>
</dbReference>
<feature type="non-terminal residue" evidence="1">
    <location>
        <position position="87"/>
    </location>
</feature>
<sequence length="87" mass="9221">MKSIFEGLSQVTALLGTPVSAETLAAGTVRTDVSGIDFRSVGEFLRSEGFDNHLSRRAPEDIPSLAVPVLLLLNAQEAIVVVRIEGA</sequence>
<gene>
    <name evidence="1" type="ORF">A5U30_005076</name>
</gene>
<organism evidence="1 2">
    <name type="scientific">Escherichia coli</name>
    <dbReference type="NCBI Taxonomy" id="562"/>
    <lineage>
        <taxon>Bacteria</taxon>
        <taxon>Pseudomonadati</taxon>
        <taxon>Pseudomonadota</taxon>
        <taxon>Gammaproteobacteria</taxon>
        <taxon>Enterobacterales</taxon>
        <taxon>Enterobacteriaceae</taxon>
        <taxon>Escherichia</taxon>
    </lineage>
</organism>
<accession>A0A828P7Y5</accession>
<comment type="caution">
    <text evidence="1">The sequence shown here is derived from an EMBL/GenBank/DDBJ whole genome shotgun (WGS) entry which is preliminary data.</text>
</comment>
<evidence type="ECO:0000313" key="1">
    <source>
        <dbReference type="EMBL" id="EFM8157297.1"/>
    </source>
</evidence>
<dbReference type="Proteomes" id="UP000555763">
    <property type="component" value="Unassembled WGS sequence"/>
</dbReference>
<reference evidence="1 2" key="1">
    <citation type="submission" date="2020-02" db="EMBL/GenBank/DDBJ databases">
        <authorList>
            <consortium name="PulseNet: The National Subtyping Network for Foodborne Disease Surveillance"/>
            <person name="Tarr C.L."/>
            <person name="Trees E."/>
            <person name="Katz L.S."/>
            <person name="Carleton-Romer H.A."/>
            <person name="Stroika S."/>
            <person name="Kucerova Z."/>
            <person name="Roache K.F."/>
            <person name="Sabol A.L."/>
            <person name="Besser J."/>
            <person name="Gerner-Smidt P."/>
        </authorList>
    </citation>
    <scope>NUCLEOTIDE SEQUENCE [LARGE SCALE GENOMIC DNA]</scope>
    <source>
        <strain evidence="1 2">PNUSAE002719</strain>
    </source>
</reference>
<protein>
    <submittedName>
        <fullName evidence="1">Uncharacterized protein</fullName>
    </submittedName>
</protein>
<dbReference type="AlphaFoldDB" id="A0A828P7Y5"/>
<name>A0A828P7Y5_ECOLX</name>
<dbReference type="Gene3D" id="3.90.70.10">
    <property type="entry name" value="Cysteine proteinases"/>
    <property type="match status" value="1"/>
</dbReference>
<proteinExistence type="predicted"/>
<evidence type="ECO:0000313" key="2">
    <source>
        <dbReference type="Proteomes" id="UP000555763"/>
    </source>
</evidence>